<keyword evidence="2" id="KW-1185">Reference proteome</keyword>
<sequence>MALDQVGRCPPLLPPVPPTGPATAFARVLVPACKFPGAPFVCTSSGFPDAWLNLPVSPASRGPPSTGPLLRGPARSSHWILRLYYRAMGTAILCRTGSAALTLCAPGARRGPPHAPRGWQAVSLLLGVLWPC</sequence>
<reference evidence="1" key="1">
    <citation type="journal article" date="2022" name="bioRxiv">
        <title>Sequencing and chromosome-scale assembly of the giantPleurodeles waltlgenome.</title>
        <authorList>
            <person name="Brown T."/>
            <person name="Elewa A."/>
            <person name="Iarovenko S."/>
            <person name="Subramanian E."/>
            <person name="Araus A.J."/>
            <person name="Petzold A."/>
            <person name="Susuki M."/>
            <person name="Suzuki K.-i.T."/>
            <person name="Hayashi T."/>
            <person name="Toyoda A."/>
            <person name="Oliveira C."/>
            <person name="Osipova E."/>
            <person name="Leigh N.D."/>
            <person name="Simon A."/>
            <person name="Yun M.H."/>
        </authorList>
    </citation>
    <scope>NUCLEOTIDE SEQUENCE</scope>
    <source>
        <strain evidence="1">20211129_DDA</strain>
        <tissue evidence="1">Liver</tissue>
    </source>
</reference>
<name>A0AAV7NCE7_PLEWA</name>
<dbReference type="Proteomes" id="UP001066276">
    <property type="component" value="Chromosome 9"/>
</dbReference>
<organism evidence="1 2">
    <name type="scientific">Pleurodeles waltl</name>
    <name type="common">Iberian ribbed newt</name>
    <dbReference type="NCBI Taxonomy" id="8319"/>
    <lineage>
        <taxon>Eukaryota</taxon>
        <taxon>Metazoa</taxon>
        <taxon>Chordata</taxon>
        <taxon>Craniata</taxon>
        <taxon>Vertebrata</taxon>
        <taxon>Euteleostomi</taxon>
        <taxon>Amphibia</taxon>
        <taxon>Batrachia</taxon>
        <taxon>Caudata</taxon>
        <taxon>Salamandroidea</taxon>
        <taxon>Salamandridae</taxon>
        <taxon>Pleurodelinae</taxon>
        <taxon>Pleurodeles</taxon>
    </lineage>
</organism>
<comment type="caution">
    <text evidence="1">The sequence shown here is derived from an EMBL/GenBank/DDBJ whole genome shotgun (WGS) entry which is preliminary data.</text>
</comment>
<evidence type="ECO:0000313" key="1">
    <source>
        <dbReference type="EMBL" id="KAJ1110435.1"/>
    </source>
</evidence>
<gene>
    <name evidence="1" type="ORF">NDU88_007786</name>
</gene>
<protein>
    <submittedName>
        <fullName evidence="1">Uncharacterized protein</fullName>
    </submittedName>
</protein>
<evidence type="ECO:0000313" key="2">
    <source>
        <dbReference type="Proteomes" id="UP001066276"/>
    </source>
</evidence>
<accession>A0AAV7NCE7</accession>
<dbReference type="EMBL" id="JANPWB010000013">
    <property type="protein sequence ID" value="KAJ1110435.1"/>
    <property type="molecule type" value="Genomic_DNA"/>
</dbReference>
<proteinExistence type="predicted"/>
<dbReference type="AlphaFoldDB" id="A0AAV7NCE7"/>